<evidence type="ECO:0000313" key="2">
    <source>
        <dbReference type="EMBL" id="RNA07924.1"/>
    </source>
</evidence>
<evidence type="ECO:0000256" key="1">
    <source>
        <dbReference type="SAM" id="MobiDB-lite"/>
    </source>
</evidence>
<dbReference type="EMBL" id="REGN01006902">
    <property type="protein sequence ID" value="RNA07924.1"/>
    <property type="molecule type" value="Genomic_DNA"/>
</dbReference>
<gene>
    <name evidence="2" type="ORF">BpHYR1_022811</name>
</gene>
<feature type="compositionally biased region" description="Polar residues" evidence="1">
    <location>
        <begin position="75"/>
        <end position="92"/>
    </location>
</feature>
<sequence length="143" mass="16005">MENRPRWKRFDNFAILAKNKFKLGGYGKFVEIDESLVAKAKYNKGKAPMRKQTWLFGLVERGNNENDAVDENDSLDGTWSSNTNKTIPTNVTDAPKSSSVKLLDSKLDALNDNLQSLNIASNPMKAFALILEKKSYESVPFSG</sequence>
<dbReference type="AlphaFoldDB" id="A0A3M7Q9T2"/>
<comment type="caution">
    <text evidence="2">The sequence shown here is derived from an EMBL/GenBank/DDBJ whole genome shotgun (WGS) entry which is preliminary data.</text>
</comment>
<protein>
    <submittedName>
        <fullName evidence="2">Uncharacterized protein</fullName>
    </submittedName>
</protein>
<name>A0A3M7Q9T2_BRAPC</name>
<evidence type="ECO:0000313" key="3">
    <source>
        <dbReference type="Proteomes" id="UP000276133"/>
    </source>
</evidence>
<accession>A0A3M7Q9T2</accession>
<keyword evidence="3" id="KW-1185">Reference proteome</keyword>
<organism evidence="2 3">
    <name type="scientific">Brachionus plicatilis</name>
    <name type="common">Marine rotifer</name>
    <name type="synonym">Brachionus muelleri</name>
    <dbReference type="NCBI Taxonomy" id="10195"/>
    <lineage>
        <taxon>Eukaryota</taxon>
        <taxon>Metazoa</taxon>
        <taxon>Spiralia</taxon>
        <taxon>Gnathifera</taxon>
        <taxon>Rotifera</taxon>
        <taxon>Eurotatoria</taxon>
        <taxon>Monogononta</taxon>
        <taxon>Pseudotrocha</taxon>
        <taxon>Ploima</taxon>
        <taxon>Brachionidae</taxon>
        <taxon>Brachionus</taxon>
    </lineage>
</organism>
<proteinExistence type="predicted"/>
<reference evidence="2 3" key="1">
    <citation type="journal article" date="2018" name="Sci. Rep.">
        <title>Genomic signatures of local adaptation to the degree of environmental predictability in rotifers.</title>
        <authorList>
            <person name="Franch-Gras L."/>
            <person name="Hahn C."/>
            <person name="Garcia-Roger E.M."/>
            <person name="Carmona M.J."/>
            <person name="Serra M."/>
            <person name="Gomez A."/>
        </authorList>
    </citation>
    <scope>NUCLEOTIDE SEQUENCE [LARGE SCALE GENOMIC DNA]</scope>
    <source>
        <strain evidence="2">HYR1</strain>
    </source>
</reference>
<dbReference type="OrthoDB" id="5809873at2759"/>
<dbReference type="Proteomes" id="UP000276133">
    <property type="component" value="Unassembled WGS sequence"/>
</dbReference>
<feature type="region of interest" description="Disordered" evidence="1">
    <location>
        <begin position="66"/>
        <end position="96"/>
    </location>
</feature>